<evidence type="ECO:0000313" key="2">
    <source>
        <dbReference type="Proteomes" id="UP001055072"/>
    </source>
</evidence>
<proteinExistence type="predicted"/>
<keyword evidence="2" id="KW-1185">Reference proteome</keyword>
<name>A0ACB8TNN9_9APHY</name>
<dbReference type="Proteomes" id="UP001055072">
    <property type="component" value="Unassembled WGS sequence"/>
</dbReference>
<evidence type="ECO:0000313" key="1">
    <source>
        <dbReference type="EMBL" id="KAI0083602.1"/>
    </source>
</evidence>
<sequence>MNVYAIGASRNIGYHASLRLLRKGATVTFLLRSQNAFKDVPEIQEYITSGKAILVQGDALKEEDVARGWAASQAASPTSQVDLALFTLGGTPTIGFKGAIINPPDLCTHCLLNVIRTTPESLRSTVKLLAITSTGATRGSHDNLPLPWKPFYSWFLAGPHKDKLGMERVLYWCMGQRWEEPEPEQSILGSGWQAKDNTPGEGALKHVVVVRPALLTDGECVADNNKKPHKAPYKFGTDEELRKHNGYTVSRKDVAHFLVEEAIPNWERYEGKAINVCY</sequence>
<gene>
    <name evidence="1" type="ORF">BDY19DRAFT_900055</name>
</gene>
<dbReference type="EMBL" id="MU274959">
    <property type="protein sequence ID" value="KAI0083602.1"/>
    <property type="molecule type" value="Genomic_DNA"/>
</dbReference>
<organism evidence="1 2">
    <name type="scientific">Irpex rosettiformis</name>
    <dbReference type="NCBI Taxonomy" id="378272"/>
    <lineage>
        <taxon>Eukaryota</taxon>
        <taxon>Fungi</taxon>
        <taxon>Dikarya</taxon>
        <taxon>Basidiomycota</taxon>
        <taxon>Agaricomycotina</taxon>
        <taxon>Agaricomycetes</taxon>
        <taxon>Polyporales</taxon>
        <taxon>Irpicaceae</taxon>
        <taxon>Irpex</taxon>
    </lineage>
</organism>
<reference evidence="1" key="1">
    <citation type="journal article" date="2021" name="Environ. Microbiol.">
        <title>Gene family expansions and transcriptome signatures uncover fungal adaptations to wood decay.</title>
        <authorList>
            <person name="Hage H."/>
            <person name="Miyauchi S."/>
            <person name="Viragh M."/>
            <person name="Drula E."/>
            <person name="Min B."/>
            <person name="Chaduli D."/>
            <person name="Navarro D."/>
            <person name="Favel A."/>
            <person name="Norest M."/>
            <person name="Lesage-Meessen L."/>
            <person name="Balint B."/>
            <person name="Merenyi Z."/>
            <person name="de Eugenio L."/>
            <person name="Morin E."/>
            <person name="Martinez A.T."/>
            <person name="Baldrian P."/>
            <person name="Stursova M."/>
            <person name="Martinez M.J."/>
            <person name="Novotny C."/>
            <person name="Magnuson J.K."/>
            <person name="Spatafora J.W."/>
            <person name="Maurice S."/>
            <person name="Pangilinan J."/>
            <person name="Andreopoulos W."/>
            <person name="LaButti K."/>
            <person name="Hundley H."/>
            <person name="Na H."/>
            <person name="Kuo A."/>
            <person name="Barry K."/>
            <person name="Lipzen A."/>
            <person name="Henrissat B."/>
            <person name="Riley R."/>
            <person name="Ahrendt S."/>
            <person name="Nagy L.G."/>
            <person name="Grigoriev I.V."/>
            <person name="Martin F."/>
            <person name="Rosso M.N."/>
        </authorList>
    </citation>
    <scope>NUCLEOTIDE SEQUENCE</scope>
    <source>
        <strain evidence="1">CBS 384.51</strain>
    </source>
</reference>
<protein>
    <submittedName>
        <fullName evidence="1">Uncharacterized protein</fullName>
    </submittedName>
</protein>
<accession>A0ACB8TNN9</accession>
<comment type="caution">
    <text evidence="1">The sequence shown here is derived from an EMBL/GenBank/DDBJ whole genome shotgun (WGS) entry which is preliminary data.</text>
</comment>